<dbReference type="InterPro" id="IPR003768">
    <property type="entry name" value="ScpA"/>
</dbReference>
<keyword evidence="3" id="KW-0131">Cell cycle</keyword>
<dbReference type="Proteomes" id="UP000287361">
    <property type="component" value="Unassembled WGS sequence"/>
</dbReference>
<dbReference type="OrthoDB" id="9811016at2"/>
<dbReference type="EMBL" id="BHVZ01000002">
    <property type="protein sequence ID" value="GCB29597.1"/>
    <property type="molecule type" value="Genomic_DNA"/>
</dbReference>
<comment type="function">
    <text evidence="3">Participates in chromosomal partition during cell division. May act via the formation of a condensin-like complex containing Smc and ScpB that pull DNA away from mid-cell into both cell halves.</text>
</comment>
<comment type="subcellular location">
    <subcellularLocation>
        <location evidence="3">Cytoplasm</location>
    </subcellularLocation>
    <text evidence="3">Associated with two foci at the outer edges of the nucleoid region in young cells, and at four foci within both cell halves in older cells.</text>
</comment>
<dbReference type="GO" id="GO:0006260">
    <property type="term" value="P:DNA replication"/>
    <property type="evidence" value="ECO:0007669"/>
    <property type="project" value="UniProtKB-UniRule"/>
</dbReference>
<reference evidence="4 5" key="1">
    <citation type="submission" date="2018-10" db="EMBL/GenBank/DDBJ databases">
        <title>Draft Genome Sequence of Anaerotignum sp. KCTC 15736.</title>
        <authorList>
            <person name="Choi S.H."/>
            <person name="Kim J.S."/>
            <person name="Kang S.W."/>
            <person name="Lee J.S."/>
            <person name="Park S.H."/>
        </authorList>
    </citation>
    <scope>NUCLEOTIDE SEQUENCE [LARGE SCALE GENOMIC DNA]</scope>
    <source>
        <strain evidence="4 5">KCTC 15736</strain>
    </source>
</reference>
<dbReference type="GO" id="GO:0051301">
    <property type="term" value="P:cell division"/>
    <property type="evidence" value="ECO:0007669"/>
    <property type="project" value="UniProtKB-KW"/>
</dbReference>
<dbReference type="Pfam" id="PF02616">
    <property type="entry name" value="SMC_ScpA"/>
    <property type="match status" value="1"/>
</dbReference>
<accession>A0A401LDD9</accession>
<dbReference type="GO" id="GO:0007059">
    <property type="term" value="P:chromosome segregation"/>
    <property type="evidence" value="ECO:0007669"/>
    <property type="project" value="UniProtKB-UniRule"/>
</dbReference>
<comment type="subunit">
    <text evidence="3">Component of a cohesin-like complex composed of ScpA, ScpB and the Smc homodimer, in which ScpA and ScpB bind to the head domain of Smc. The presence of the three proteins is required for the association of the complex with DNA.</text>
</comment>
<gene>
    <name evidence="3 4" type="primary">scpA</name>
    <name evidence="4" type="ORF">KGMB03357_12580</name>
</gene>
<dbReference type="GO" id="GO:0005737">
    <property type="term" value="C:cytoplasm"/>
    <property type="evidence" value="ECO:0007669"/>
    <property type="project" value="UniProtKB-SubCell"/>
</dbReference>
<proteinExistence type="inferred from homology"/>
<dbReference type="PANTHER" id="PTHR33969:SF2">
    <property type="entry name" value="SEGREGATION AND CONDENSATION PROTEIN A"/>
    <property type="match status" value="1"/>
</dbReference>
<keyword evidence="5" id="KW-1185">Reference proteome</keyword>
<keyword evidence="3" id="KW-0963">Cytoplasm</keyword>
<dbReference type="AlphaFoldDB" id="A0A401LDD9"/>
<evidence type="ECO:0000256" key="3">
    <source>
        <dbReference type="HAMAP-Rule" id="MF_01805"/>
    </source>
</evidence>
<keyword evidence="3" id="KW-0132">Cell division</keyword>
<name>A0A401LDD9_9FIRM</name>
<comment type="similarity">
    <text evidence="3">Belongs to the ScpA family.</text>
</comment>
<protein>
    <recommendedName>
        <fullName evidence="2 3">Segregation and condensation protein A</fullName>
    </recommendedName>
</protein>
<evidence type="ECO:0000256" key="2">
    <source>
        <dbReference type="ARBA" id="ARBA00044777"/>
    </source>
</evidence>
<dbReference type="HAMAP" id="MF_01805">
    <property type="entry name" value="ScpA"/>
    <property type="match status" value="1"/>
</dbReference>
<dbReference type="Gene3D" id="6.10.250.2410">
    <property type="match status" value="1"/>
</dbReference>
<evidence type="ECO:0000313" key="4">
    <source>
        <dbReference type="EMBL" id="GCB29597.1"/>
    </source>
</evidence>
<dbReference type="Gene3D" id="1.10.10.580">
    <property type="entry name" value="Structural maintenance of chromosome 1. Chain E"/>
    <property type="match status" value="1"/>
</dbReference>
<evidence type="ECO:0000313" key="5">
    <source>
        <dbReference type="Proteomes" id="UP000287361"/>
    </source>
</evidence>
<keyword evidence="1 3" id="KW-0159">Chromosome partition</keyword>
<comment type="caution">
    <text evidence="4">The sequence shown here is derived from an EMBL/GenBank/DDBJ whole genome shotgun (WGS) entry which is preliminary data.</text>
</comment>
<sequence length="255" mass="29722">METINIRLAAFEGPLDLLYHLIEKNEIDIYDIPIAALTEQYLAYLDAAEDRDMDGMSEFLLMAATLLEIKSKLLLPKPKAEEEEGPDPREELVQRLLEYKRIKDATETLKEREEEAALVYYKEADASVARLKEQPPQELEDLLQGITMDDLYRAFRQVMARKETKEDKVRSSFRSVQKDLFTVGEKMEYIRDMLILHPHEKTAFHTIFRRNAGKMERVVTFLALLELIKQKEVQITQEKNFGEIFISRYDEGGAE</sequence>
<evidence type="ECO:0000256" key="1">
    <source>
        <dbReference type="ARBA" id="ARBA00022829"/>
    </source>
</evidence>
<organism evidence="4 5">
    <name type="scientific">Anaerotignum faecicola</name>
    <dbReference type="NCBI Taxonomy" id="2358141"/>
    <lineage>
        <taxon>Bacteria</taxon>
        <taxon>Bacillati</taxon>
        <taxon>Bacillota</taxon>
        <taxon>Clostridia</taxon>
        <taxon>Lachnospirales</taxon>
        <taxon>Anaerotignaceae</taxon>
        <taxon>Anaerotignum</taxon>
    </lineage>
</organism>
<dbReference type="InterPro" id="IPR023093">
    <property type="entry name" value="ScpA-like_C"/>
</dbReference>
<dbReference type="PANTHER" id="PTHR33969">
    <property type="entry name" value="SEGREGATION AND CONDENSATION PROTEIN A"/>
    <property type="match status" value="1"/>
</dbReference>